<dbReference type="InterPro" id="IPR013842">
    <property type="entry name" value="LepA_CTD"/>
</dbReference>
<dbReference type="GO" id="GO:0043022">
    <property type="term" value="F:ribosome binding"/>
    <property type="evidence" value="ECO:0007669"/>
    <property type="project" value="UniProtKB-UniRule"/>
</dbReference>
<dbReference type="InterPro" id="IPR035647">
    <property type="entry name" value="EFG_III/V"/>
</dbReference>
<dbReference type="InterPro" id="IPR035654">
    <property type="entry name" value="LepA_IV"/>
</dbReference>
<dbReference type="Gene3D" id="3.40.50.300">
    <property type="entry name" value="P-loop containing nucleotide triphosphate hydrolases"/>
    <property type="match status" value="1"/>
</dbReference>
<comment type="subcellular location">
    <subcellularLocation>
        <location evidence="12">Cell membrane</location>
        <topology evidence="12">Peripheral membrane protein</topology>
        <orientation evidence="12">Cytoplasmic side</orientation>
    </subcellularLocation>
</comment>
<dbReference type="InterPro" id="IPR005225">
    <property type="entry name" value="Small_GTP-bd"/>
</dbReference>
<dbReference type="PANTHER" id="PTHR43512:SF4">
    <property type="entry name" value="TRANSLATION FACTOR GUF1 HOMOLOG, CHLOROPLASTIC"/>
    <property type="match status" value="1"/>
</dbReference>
<dbReference type="AlphaFoldDB" id="A0A1G2FGL7"/>
<evidence type="ECO:0000256" key="3">
    <source>
        <dbReference type="ARBA" id="ARBA00022741"/>
    </source>
</evidence>
<dbReference type="EMBL" id="MHNB01000022">
    <property type="protein sequence ID" value="OGZ36748.1"/>
    <property type="molecule type" value="Genomic_DNA"/>
</dbReference>
<dbReference type="CDD" id="cd16260">
    <property type="entry name" value="EF4_III"/>
    <property type="match status" value="1"/>
</dbReference>
<dbReference type="Gene3D" id="3.30.70.870">
    <property type="entry name" value="Elongation Factor G (Translational Gtpase), domain 3"/>
    <property type="match status" value="1"/>
</dbReference>
<comment type="function">
    <text evidence="9 12">Required for accurate and efficient protein synthesis under certain stress conditions. May act as a fidelity factor of the translation reaction, by catalyzing a one-codon backward translocation of tRNAs on improperly translocated ribosomes. Back-translocation proceeds from a post-translocation (POST) complex to a pre-translocation (PRE) complex, thus giving elongation factor G a second chance to translocate the tRNAs correctly. Binds to ribosomes in a GTP-dependent manner.</text>
</comment>
<dbReference type="GO" id="GO:0005525">
    <property type="term" value="F:GTP binding"/>
    <property type="evidence" value="ECO:0007669"/>
    <property type="project" value="UniProtKB-UniRule"/>
</dbReference>
<dbReference type="FunFam" id="2.40.30.10:FF:000015">
    <property type="entry name" value="Translation factor GUF1, mitochondrial"/>
    <property type="match status" value="1"/>
</dbReference>
<dbReference type="Proteomes" id="UP000177061">
    <property type="component" value="Unassembled WGS sequence"/>
</dbReference>
<comment type="similarity">
    <text evidence="10">Belongs to the GTP-binding elongation factor family. LepA subfamily.</text>
</comment>
<evidence type="ECO:0000256" key="13">
    <source>
        <dbReference type="SAM" id="MobiDB-lite"/>
    </source>
</evidence>
<dbReference type="InterPro" id="IPR027417">
    <property type="entry name" value="P-loop_NTPase"/>
</dbReference>
<dbReference type="CDD" id="cd01890">
    <property type="entry name" value="LepA"/>
    <property type="match status" value="1"/>
</dbReference>
<protein>
    <recommendedName>
        <fullName evidence="11 12">Elongation factor 4</fullName>
        <shortName evidence="12">EF-4</shortName>
        <ecNumber evidence="11 12">3.6.5.n1</ecNumber>
    </recommendedName>
    <alternativeName>
        <fullName evidence="12">Ribosomal back-translocase LepA</fullName>
    </alternativeName>
</protein>
<comment type="catalytic activity">
    <reaction evidence="8 12">
        <text>GTP + H2O = GDP + phosphate + H(+)</text>
        <dbReference type="Rhea" id="RHEA:19669"/>
        <dbReference type="ChEBI" id="CHEBI:15377"/>
        <dbReference type="ChEBI" id="CHEBI:15378"/>
        <dbReference type="ChEBI" id="CHEBI:37565"/>
        <dbReference type="ChEBI" id="CHEBI:43474"/>
        <dbReference type="ChEBI" id="CHEBI:58189"/>
        <dbReference type="EC" id="3.6.5.n1"/>
    </reaction>
</comment>
<comment type="similarity">
    <text evidence="1 12">Belongs to the TRAFAC class translation factor GTPase superfamily. Classic translation factor GTPase family. LepA subfamily.</text>
</comment>
<dbReference type="SUPFAM" id="SSF54980">
    <property type="entry name" value="EF-G C-terminal domain-like"/>
    <property type="match status" value="2"/>
</dbReference>
<dbReference type="PANTHER" id="PTHR43512">
    <property type="entry name" value="TRANSLATION FACTOR GUF1-RELATED"/>
    <property type="match status" value="1"/>
</dbReference>
<dbReference type="Pfam" id="PF00009">
    <property type="entry name" value="GTP_EFTU"/>
    <property type="match status" value="1"/>
</dbReference>
<dbReference type="CDD" id="cd03699">
    <property type="entry name" value="EF4_II"/>
    <property type="match status" value="1"/>
</dbReference>
<feature type="compositionally biased region" description="Basic and acidic residues" evidence="13">
    <location>
        <begin position="339"/>
        <end position="357"/>
    </location>
</feature>
<evidence type="ECO:0000256" key="10">
    <source>
        <dbReference type="ARBA" id="ARBA00061052"/>
    </source>
</evidence>
<feature type="binding site" evidence="12">
    <location>
        <begin position="163"/>
        <end position="166"/>
    </location>
    <ligand>
        <name>GTP</name>
        <dbReference type="ChEBI" id="CHEBI:37565"/>
    </ligand>
</feature>
<keyword evidence="4 12" id="KW-0378">Hydrolase</keyword>
<dbReference type="STRING" id="1801997.A3J64_03410"/>
<dbReference type="PRINTS" id="PR00315">
    <property type="entry name" value="ELONGATNFCT"/>
</dbReference>
<evidence type="ECO:0000256" key="8">
    <source>
        <dbReference type="ARBA" id="ARBA00050293"/>
    </source>
</evidence>
<dbReference type="InterPro" id="IPR000640">
    <property type="entry name" value="EFG_V-like"/>
</dbReference>
<comment type="caution">
    <text evidence="15">The sequence shown here is derived from an EMBL/GenBank/DDBJ whole genome shotgun (WGS) entry which is preliminary data.</text>
</comment>
<dbReference type="GO" id="GO:0003746">
    <property type="term" value="F:translation elongation factor activity"/>
    <property type="evidence" value="ECO:0007669"/>
    <property type="project" value="UniProtKB-UniRule"/>
</dbReference>
<dbReference type="Gene3D" id="2.40.30.10">
    <property type="entry name" value="Translation factors"/>
    <property type="match status" value="1"/>
</dbReference>
<dbReference type="SUPFAM" id="SSF50447">
    <property type="entry name" value="Translation proteins"/>
    <property type="match status" value="1"/>
</dbReference>
<keyword evidence="7 12" id="KW-0472">Membrane</keyword>
<evidence type="ECO:0000313" key="15">
    <source>
        <dbReference type="EMBL" id="OGZ36748.1"/>
    </source>
</evidence>
<evidence type="ECO:0000259" key="14">
    <source>
        <dbReference type="PROSITE" id="PS51722"/>
    </source>
</evidence>
<name>A0A1G2FGL7_9BACT</name>
<dbReference type="NCBIfam" id="TIGR00231">
    <property type="entry name" value="small_GTP"/>
    <property type="match status" value="1"/>
</dbReference>
<dbReference type="InterPro" id="IPR009000">
    <property type="entry name" value="Transl_B-barrel_sf"/>
</dbReference>
<reference evidence="15 16" key="1">
    <citation type="journal article" date="2016" name="Nat. Commun.">
        <title>Thousands of microbial genomes shed light on interconnected biogeochemical processes in an aquifer system.</title>
        <authorList>
            <person name="Anantharaman K."/>
            <person name="Brown C.T."/>
            <person name="Hug L.A."/>
            <person name="Sharon I."/>
            <person name="Castelle C.J."/>
            <person name="Probst A.J."/>
            <person name="Thomas B.C."/>
            <person name="Singh A."/>
            <person name="Wilkins M.J."/>
            <person name="Karaoz U."/>
            <person name="Brodie E.L."/>
            <person name="Williams K.H."/>
            <person name="Hubbard S.S."/>
            <person name="Banfield J.F."/>
        </authorList>
    </citation>
    <scope>NUCLEOTIDE SEQUENCE [LARGE SCALE GENOMIC DNA]</scope>
</reference>
<feature type="region of interest" description="Disordered" evidence="13">
    <location>
        <begin position="339"/>
        <end position="359"/>
    </location>
</feature>
<keyword evidence="3 12" id="KW-0547">Nucleotide-binding</keyword>
<dbReference type="InterPro" id="IPR004161">
    <property type="entry name" value="EFTu-like_2"/>
</dbReference>
<organism evidence="15 16">
    <name type="scientific">Candidatus Portnoybacteria bacterium RIFCSPHIGHO2_12_FULL_38_9</name>
    <dbReference type="NCBI Taxonomy" id="1801997"/>
    <lineage>
        <taxon>Bacteria</taxon>
        <taxon>Candidatus Portnoyibacteriota</taxon>
    </lineage>
</organism>
<evidence type="ECO:0000256" key="9">
    <source>
        <dbReference type="ARBA" id="ARBA00057626"/>
    </source>
</evidence>
<evidence type="ECO:0000256" key="1">
    <source>
        <dbReference type="ARBA" id="ARBA00005454"/>
    </source>
</evidence>
<dbReference type="PROSITE" id="PS51722">
    <property type="entry name" value="G_TR_2"/>
    <property type="match status" value="1"/>
</dbReference>
<dbReference type="GO" id="GO:0003924">
    <property type="term" value="F:GTPase activity"/>
    <property type="evidence" value="ECO:0007669"/>
    <property type="project" value="UniProtKB-UniRule"/>
</dbReference>
<evidence type="ECO:0000256" key="4">
    <source>
        <dbReference type="ARBA" id="ARBA00022801"/>
    </source>
</evidence>
<dbReference type="Gene3D" id="3.30.70.240">
    <property type="match status" value="1"/>
</dbReference>
<dbReference type="Pfam" id="PF06421">
    <property type="entry name" value="LepA_C"/>
    <property type="match status" value="1"/>
</dbReference>
<dbReference type="CDD" id="cd03709">
    <property type="entry name" value="lepA_C"/>
    <property type="match status" value="1"/>
</dbReference>
<dbReference type="FunFam" id="3.30.70.2570:FF:000001">
    <property type="entry name" value="Translation factor GUF1, mitochondrial"/>
    <property type="match status" value="1"/>
</dbReference>
<accession>A0A1G2FGL7</accession>
<dbReference type="GO" id="GO:0005886">
    <property type="term" value="C:plasma membrane"/>
    <property type="evidence" value="ECO:0007669"/>
    <property type="project" value="UniProtKB-SubCell"/>
</dbReference>
<dbReference type="Gene3D" id="3.30.70.2570">
    <property type="entry name" value="Elongation factor 4, C-terminal domain"/>
    <property type="match status" value="1"/>
</dbReference>
<gene>
    <name evidence="12" type="primary">lepA</name>
    <name evidence="15" type="ORF">A3J64_03410</name>
</gene>
<dbReference type="InterPro" id="IPR000795">
    <property type="entry name" value="T_Tr_GTP-bd_dom"/>
</dbReference>
<dbReference type="HAMAP" id="MF_00071">
    <property type="entry name" value="LepA"/>
    <property type="match status" value="1"/>
</dbReference>
<keyword evidence="6 12" id="KW-0342">GTP-binding</keyword>
<evidence type="ECO:0000256" key="11">
    <source>
        <dbReference type="ARBA" id="ARBA00066744"/>
    </source>
</evidence>
<dbReference type="GO" id="GO:0045727">
    <property type="term" value="P:positive regulation of translation"/>
    <property type="evidence" value="ECO:0007669"/>
    <property type="project" value="UniProtKB-UniRule"/>
</dbReference>
<dbReference type="InterPro" id="IPR006297">
    <property type="entry name" value="EF-4"/>
</dbReference>
<dbReference type="InterPro" id="IPR038363">
    <property type="entry name" value="LepA_C_sf"/>
</dbReference>
<feature type="binding site" evidence="12">
    <location>
        <begin position="18"/>
        <end position="23"/>
    </location>
    <ligand>
        <name>GTP</name>
        <dbReference type="ChEBI" id="CHEBI:37565"/>
    </ligand>
</feature>
<proteinExistence type="inferred from homology"/>
<feature type="domain" description="Tr-type G" evidence="14">
    <location>
        <begin position="6"/>
        <end position="226"/>
    </location>
</feature>
<sequence>MSDYQKNIRNFTLLSHIDHGKSTLADRLLELTGTIEKRKMREQFLDMMELEREKGITIKLQPVRMEYDVGRVKNVRDVGNVGNEQLQQAERYNNFNKRSDQTFILNLIDTPGHIDFSYEVSRSLAAVEGAVLLVDASQGIQAQTLANLNLARQQELVIIPVINKIDLAIARIEETEKEIRNILGDFLGGSPRKAGAAPDILKISAKNGAHVEQVLEAIIEKVPPPKGRAEAPLRALIFDSQYDSYKGIIAYVRLVDGQIKKGEKILMLGSEAQSEVIEVGFLKPDLRAAAVLRAGEIGYVATGLKEIEKCRVGDTITLLRPDLFRSLLFRSLAPKSFRSEAPKKEDPKRSRSMKTEIKPLPGYEEPRPMVLAGFYPIEGDDFDLLKNALNKLKLNDASLLFSVESSAALGRGFQCGFLGLLHLEIVSQRLKREYGLDLIITAPSVSYAGSLASRLEEPWVKLEIITPDQYLGQVMKLVSGLSAVRYKDTQYLGPEKVLLIYEAPLREIIMDFYDQLKSVTAGYASMAYEPIGYFPADLVKLDILVAGEKVEPFSRMVPKEMAYQEGRALVEKLKKAIPRHQFSIPVQAVLGSRVIARETIQSLRKDVIAGLYGGDYTRKRKLLEKQKKGKKRMKQFGRVSIPQEVFLEVLKR</sequence>
<evidence type="ECO:0000256" key="12">
    <source>
        <dbReference type="HAMAP-Rule" id="MF_00071"/>
    </source>
</evidence>
<dbReference type="FunFam" id="3.30.70.870:FF:000004">
    <property type="entry name" value="Translation factor GUF1, mitochondrial"/>
    <property type="match status" value="1"/>
</dbReference>
<dbReference type="SUPFAM" id="SSF52540">
    <property type="entry name" value="P-loop containing nucleoside triphosphate hydrolases"/>
    <property type="match status" value="1"/>
</dbReference>
<evidence type="ECO:0000256" key="5">
    <source>
        <dbReference type="ARBA" id="ARBA00022917"/>
    </source>
</evidence>
<evidence type="ECO:0000256" key="6">
    <source>
        <dbReference type="ARBA" id="ARBA00023134"/>
    </source>
</evidence>
<keyword evidence="2 12" id="KW-1003">Cell membrane</keyword>
<dbReference type="Pfam" id="PF00679">
    <property type="entry name" value="EFG_C"/>
    <property type="match status" value="1"/>
</dbReference>
<dbReference type="EC" id="3.6.5.n1" evidence="11 12"/>
<dbReference type="Pfam" id="PF03144">
    <property type="entry name" value="GTP_EFTU_D2"/>
    <property type="match status" value="1"/>
</dbReference>
<keyword evidence="5 12" id="KW-0648">Protein biosynthesis</keyword>
<evidence type="ECO:0000256" key="7">
    <source>
        <dbReference type="ARBA" id="ARBA00023136"/>
    </source>
</evidence>
<evidence type="ECO:0000313" key="16">
    <source>
        <dbReference type="Proteomes" id="UP000177061"/>
    </source>
</evidence>
<evidence type="ECO:0000256" key="2">
    <source>
        <dbReference type="ARBA" id="ARBA00022475"/>
    </source>
</evidence>